<dbReference type="EMBL" id="JAAEJV010000028">
    <property type="protein sequence ID" value="MBF5059557.1"/>
    <property type="molecule type" value="Genomic_DNA"/>
</dbReference>
<keyword evidence="5 8" id="KW-0406">Ion transport</keyword>
<organism evidence="9 10">
    <name type="scientific">Candidatus Neptunichlamydia vexilliferae</name>
    <dbReference type="NCBI Taxonomy" id="1651774"/>
    <lineage>
        <taxon>Bacteria</taxon>
        <taxon>Pseudomonadati</taxon>
        <taxon>Chlamydiota</taxon>
        <taxon>Chlamydiia</taxon>
        <taxon>Parachlamydiales</taxon>
        <taxon>Simkaniaceae</taxon>
        <taxon>Candidatus Neptunichlamydia</taxon>
    </lineage>
</organism>
<dbReference type="Gene3D" id="2.40.160.180">
    <property type="entry name" value="Carbohydrate-selective porin OprB"/>
    <property type="match status" value="1"/>
</dbReference>
<evidence type="ECO:0000256" key="8">
    <source>
        <dbReference type="RuleBase" id="RU363072"/>
    </source>
</evidence>
<protein>
    <recommendedName>
        <fullName evidence="8">Porin</fullName>
    </recommendedName>
</protein>
<evidence type="ECO:0000256" key="7">
    <source>
        <dbReference type="ARBA" id="ARBA00024946"/>
    </source>
</evidence>
<reference evidence="9 10" key="1">
    <citation type="submission" date="2020-01" db="EMBL/GenBank/DDBJ databases">
        <title>Draft genome sequence of Cand. Neptunochlamydia vexilliferae K9.</title>
        <authorList>
            <person name="Schulz F."/>
            <person name="Koestlbacher S."/>
            <person name="Wascher F."/>
            <person name="Pizzetti I."/>
            <person name="Horn M."/>
        </authorList>
    </citation>
    <scope>NUCLEOTIDE SEQUENCE [LARGE SCALE GENOMIC DNA]</scope>
    <source>
        <strain evidence="9 10">K9</strain>
    </source>
</reference>
<evidence type="ECO:0000256" key="6">
    <source>
        <dbReference type="ARBA" id="ARBA00023114"/>
    </source>
</evidence>
<evidence type="ECO:0000256" key="4">
    <source>
        <dbReference type="ARBA" id="ARBA00022970"/>
    </source>
</evidence>
<keyword evidence="3 8" id="KW-0813">Transport</keyword>
<dbReference type="PANTHER" id="PTHR37944">
    <property type="entry name" value="PORIN B"/>
    <property type="match status" value="1"/>
</dbReference>
<comment type="subcellular location">
    <subcellularLocation>
        <location evidence="1 8">Cell outer membrane</location>
        <topology evidence="1 8">Multi-pass membrane protein</topology>
    </subcellularLocation>
</comment>
<keyword evidence="10" id="KW-1185">Reference proteome</keyword>
<keyword evidence="8" id="KW-0843">Virulence</keyword>
<keyword evidence="6 8" id="KW-0626">Porin</keyword>
<keyword evidence="8" id="KW-0998">Cell outer membrane</keyword>
<dbReference type="Proteomes" id="UP001194714">
    <property type="component" value="Unassembled WGS sequence"/>
</dbReference>
<keyword evidence="8" id="KW-0472">Membrane</keyword>
<gene>
    <name evidence="9" type="ORF">NEPTK9_001071</name>
</gene>
<proteinExistence type="inferred from homology"/>
<dbReference type="InterPro" id="IPR038673">
    <property type="entry name" value="OprB_sf"/>
</dbReference>
<keyword evidence="8" id="KW-1134">Transmembrane beta strand</keyword>
<evidence type="ECO:0000256" key="2">
    <source>
        <dbReference type="ARBA" id="ARBA00008769"/>
    </source>
</evidence>
<dbReference type="PANTHER" id="PTHR37944:SF1">
    <property type="entry name" value="PORIN B"/>
    <property type="match status" value="1"/>
</dbReference>
<dbReference type="InterPro" id="IPR052932">
    <property type="entry name" value="OprB_Porin"/>
</dbReference>
<evidence type="ECO:0000313" key="10">
    <source>
        <dbReference type="Proteomes" id="UP001194714"/>
    </source>
</evidence>
<sequence length="337" mass="38476">MYHFKGALFLYLSGLADRNQLSAKKIGNQFPVAQVYGGQNIRLNELYLKQILWDKKLILKAGRLDAGNYFLQSKLYYKFVNNGFDGNPIAVFFNGPFTAYPNATWGLYAQVRPVPRILGKVAAFVAQDDVADNKYHGFNWSLNGSDGTQLITEWSYQVNQLKEDTGYPGNYWVGYFYYTESKGEKWLGGHFNGNSGYYILLDQMIYRHSKSDRGLTPFVALLFAPKDRNLLPFFISSGLVYKGLFASRPDDYTNLGYIYGKYSTDLRAAQRIAKKTRMMPRFGGQPQNFEAVLELNHWFQVNPWFIIVPDVQYIMNPRGLGNIRDALVIGAQISITL</sequence>
<evidence type="ECO:0000256" key="1">
    <source>
        <dbReference type="ARBA" id="ARBA00004571"/>
    </source>
</evidence>
<name>A0ABS0B133_9BACT</name>
<evidence type="ECO:0000256" key="5">
    <source>
        <dbReference type="ARBA" id="ARBA00023065"/>
    </source>
</evidence>
<evidence type="ECO:0000313" key="9">
    <source>
        <dbReference type="EMBL" id="MBF5059557.1"/>
    </source>
</evidence>
<keyword evidence="4 8" id="KW-0029">Amino-acid transport</keyword>
<accession>A0ABS0B133</accession>
<keyword evidence="8" id="KW-0812">Transmembrane</keyword>
<dbReference type="InterPro" id="IPR007049">
    <property type="entry name" value="Carb-sel_porin_OprB"/>
</dbReference>
<comment type="caution">
    <text evidence="9">The sequence shown here is derived from an EMBL/GenBank/DDBJ whole genome shotgun (WGS) entry which is preliminary data.</text>
</comment>
<evidence type="ECO:0000256" key="3">
    <source>
        <dbReference type="ARBA" id="ARBA00022448"/>
    </source>
</evidence>
<comment type="function">
    <text evidence="7 8">Facilitates L-arginine uptake, as part of the AaxABC system. The arginine uptake by the bacterium in the macrophage may be a virulence factor against the host innate immune response.</text>
</comment>
<comment type="similarity">
    <text evidence="2 8">Belongs to the OprB family.</text>
</comment>
<dbReference type="Pfam" id="PF04966">
    <property type="entry name" value="OprB"/>
    <property type="match status" value="1"/>
</dbReference>